<evidence type="ECO:0000256" key="1">
    <source>
        <dbReference type="SAM" id="MobiDB-lite"/>
    </source>
</evidence>
<accession>A0A6J7ZUZ1</accession>
<protein>
    <recommendedName>
        <fullName evidence="4">Endonuclease/exonuclease/phosphatase domain-containing protein</fullName>
    </recommendedName>
</protein>
<feature type="region of interest" description="Disordered" evidence="1">
    <location>
        <begin position="160"/>
        <end position="188"/>
    </location>
</feature>
<dbReference type="Gene3D" id="3.60.10.10">
    <property type="entry name" value="Endonuclease/exonuclease/phosphatase"/>
    <property type="match status" value="1"/>
</dbReference>
<evidence type="ECO:0008006" key="4">
    <source>
        <dbReference type="Google" id="ProtNLM"/>
    </source>
</evidence>
<organism evidence="2 3">
    <name type="scientific">Mytilus coruscus</name>
    <name type="common">Sea mussel</name>
    <dbReference type="NCBI Taxonomy" id="42192"/>
    <lineage>
        <taxon>Eukaryota</taxon>
        <taxon>Metazoa</taxon>
        <taxon>Spiralia</taxon>
        <taxon>Lophotrochozoa</taxon>
        <taxon>Mollusca</taxon>
        <taxon>Bivalvia</taxon>
        <taxon>Autobranchia</taxon>
        <taxon>Pteriomorphia</taxon>
        <taxon>Mytilida</taxon>
        <taxon>Mytiloidea</taxon>
        <taxon>Mytilidae</taxon>
        <taxon>Mytilinae</taxon>
        <taxon>Mytilus</taxon>
    </lineage>
</organism>
<feature type="compositionally biased region" description="Polar residues" evidence="1">
    <location>
        <begin position="168"/>
        <end position="178"/>
    </location>
</feature>
<dbReference type="InterPro" id="IPR036691">
    <property type="entry name" value="Endo/exonu/phosph_ase_sf"/>
</dbReference>
<reference evidence="2 3" key="1">
    <citation type="submission" date="2020-06" db="EMBL/GenBank/DDBJ databases">
        <authorList>
            <person name="Li R."/>
            <person name="Bekaert M."/>
        </authorList>
    </citation>
    <scope>NUCLEOTIDE SEQUENCE [LARGE SCALE GENOMIC DNA]</scope>
    <source>
        <strain evidence="3">wild</strain>
    </source>
</reference>
<proteinExistence type="predicted"/>
<keyword evidence="3" id="KW-1185">Reference proteome</keyword>
<evidence type="ECO:0000313" key="2">
    <source>
        <dbReference type="EMBL" id="CAC5355047.1"/>
    </source>
</evidence>
<sequence>MKEHKLLTKDLGPTFIHPNGCHSTCIDFFLYSENFSKSIVKIIKLENIPGNISDHYPIVARIKYDYYIYTKPNKSICPTPKINWDKVDIEKYNSTIESGILELIKSLQSIQNIKHAYRDLNQLLSKAATTSGPTRRIRKKRPKLQVMTAEIRKAITDKKNAYHDWKQNNRPNDPNNQWLMKKKKQPVT</sequence>
<dbReference type="SUPFAM" id="SSF56219">
    <property type="entry name" value="DNase I-like"/>
    <property type="match status" value="1"/>
</dbReference>
<dbReference type="AlphaFoldDB" id="A0A6J7ZUZ1"/>
<name>A0A6J7ZUZ1_MYTCO</name>
<evidence type="ECO:0000313" key="3">
    <source>
        <dbReference type="Proteomes" id="UP000507470"/>
    </source>
</evidence>
<dbReference type="OrthoDB" id="7476844at2759"/>
<gene>
    <name evidence="2" type="ORF">MCOR_61</name>
</gene>
<dbReference type="EMBL" id="CACVKT020000002">
    <property type="protein sequence ID" value="CAC5355047.1"/>
    <property type="molecule type" value="Genomic_DNA"/>
</dbReference>
<dbReference type="Proteomes" id="UP000507470">
    <property type="component" value="Unassembled WGS sequence"/>
</dbReference>